<sequence length="730" mass="83850">MARPSRESSIQAIQTTFAKDRVFEVVESLGPGPVSLYSPFFHRIERPKTPHLRRRRKKMTLNTTPEKLQKERMIGIAAAPLEDRPTHRESFGRDSYPPEDTTRSPLREGERRRRDFFLVVQWEPAMVVVLARYGKVRAERRGEVLALLLICTRTKTRSFSFRKKVLEPARSIVERVPKCMAYLISLAFKRAYLAQPQDPSAVLHEEDFVQHVLFDTGRRRTRLGIVKKRGEAEPSQDDMDHPKDLTISEGLFNFHSEVPMSFHTRDLEKLNGQIAFLRNTYKKKDKVRVTYLATLRKAEFGSQTKQPDERRLTARVVLVQYLSQDSVARLDSFRQITKHMGVLGSECDSPHLIIAKVSRASSHCSTISASSSISFIQSYSFWLSVPMPLVLFVRPLHWNSRGLVWILALSRHVWLKWYCTVPLGESPSLEDLFRPPICATSWKRTKFNSHIYMYGILWRMWDLGEEWGIGTTPPCLVPRSEMPTPLEFKGEDCRPAWTYQVQVGHGYWIIRPFHVSKENSILDLIDRFRILWKAVFDESRMYGGDLSYLSRSTRPLFHAHLTSRIRISIDTRIHTSRSEKNRTSLYRKKALAWGKEVRSSISCIRGTIFNLDSDGKGERALDREGVEHLMKRAIRLLRGEKEHPSEQHLVRGLTGDLLHSIYLLGAKVLSARPGFETLIVKDSNWTTKMDGDSGFPVRASLFSAGDASGIHSSFASCLERSRLAWDRAGG</sequence>
<evidence type="ECO:0000313" key="2">
    <source>
        <dbReference type="EMBL" id="KAG6467693.1"/>
    </source>
</evidence>
<keyword evidence="3" id="KW-1185">Reference proteome</keyword>
<comment type="caution">
    <text evidence="2">The sequence shown here is derived from an EMBL/GenBank/DDBJ whole genome shotgun (WGS) entry which is preliminary data.</text>
</comment>
<feature type="region of interest" description="Disordered" evidence="1">
    <location>
        <begin position="84"/>
        <end position="107"/>
    </location>
</feature>
<reference evidence="2 3" key="1">
    <citation type="submission" date="2020-08" db="EMBL/GenBank/DDBJ databases">
        <title>Plant Genome Project.</title>
        <authorList>
            <person name="Zhang R.-G."/>
        </authorList>
    </citation>
    <scope>NUCLEOTIDE SEQUENCE [LARGE SCALE GENOMIC DNA]</scope>
    <source>
        <tissue evidence="2">Rhizome</tissue>
    </source>
</reference>
<gene>
    <name evidence="2" type="ORF">ZIOFF_074430</name>
</gene>
<dbReference type="EMBL" id="JACMSC010000025">
    <property type="protein sequence ID" value="KAG6467693.1"/>
    <property type="molecule type" value="Genomic_DNA"/>
</dbReference>
<geneLocation type="mitochondrion" evidence="2"/>
<organism evidence="2 3">
    <name type="scientific">Zingiber officinale</name>
    <name type="common">Ginger</name>
    <name type="synonym">Amomum zingiber</name>
    <dbReference type="NCBI Taxonomy" id="94328"/>
    <lineage>
        <taxon>Eukaryota</taxon>
        <taxon>Viridiplantae</taxon>
        <taxon>Streptophyta</taxon>
        <taxon>Embryophyta</taxon>
        <taxon>Tracheophyta</taxon>
        <taxon>Spermatophyta</taxon>
        <taxon>Magnoliopsida</taxon>
        <taxon>Liliopsida</taxon>
        <taxon>Zingiberales</taxon>
        <taxon>Zingiberaceae</taxon>
        <taxon>Zingiber</taxon>
    </lineage>
</organism>
<accession>A0A8J5BWU6</accession>
<dbReference type="Proteomes" id="UP000734854">
    <property type="component" value="Unassembled WGS sequence"/>
</dbReference>
<proteinExistence type="predicted"/>
<keyword evidence="2" id="KW-0496">Mitochondrion</keyword>
<dbReference type="AlphaFoldDB" id="A0A8J5BWU6"/>
<evidence type="ECO:0000313" key="3">
    <source>
        <dbReference type="Proteomes" id="UP000734854"/>
    </source>
</evidence>
<protein>
    <submittedName>
        <fullName evidence="2">Uncharacterized protein</fullName>
    </submittedName>
</protein>
<evidence type="ECO:0000256" key="1">
    <source>
        <dbReference type="SAM" id="MobiDB-lite"/>
    </source>
</evidence>
<name>A0A8J5BWU6_ZINOF</name>